<dbReference type="Pfam" id="PF01850">
    <property type="entry name" value="PIN"/>
    <property type="match status" value="1"/>
</dbReference>
<dbReference type="SUPFAM" id="SSF88723">
    <property type="entry name" value="PIN domain-like"/>
    <property type="match status" value="1"/>
</dbReference>
<dbReference type="EMBL" id="BMGI01000002">
    <property type="protein sequence ID" value="GGD29945.1"/>
    <property type="molecule type" value="Genomic_DNA"/>
</dbReference>
<name>A0ABQ1QL89_9RHOB</name>
<evidence type="ECO:0000259" key="1">
    <source>
        <dbReference type="Pfam" id="PF01850"/>
    </source>
</evidence>
<dbReference type="Proteomes" id="UP000617355">
    <property type="component" value="Unassembled WGS sequence"/>
</dbReference>
<dbReference type="InterPro" id="IPR029060">
    <property type="entry name" value="PIN-like_dom_sf"/>
</dbReference>
<proteinExistence type="predicted"/>
<dbReference type="CDD" id="cd18683">
    <property type="entry name" value="PIN_VapC-like"/>
    <property type="match status" value="1"/>
</dbReference>
<accession>A0ABQ1QL89</accession>
<gene>
    <name evidence="2" type="ORF">GCM10011358_12490</name>
</gene>
<comment type="caution">
    <text evidence="2">The sequence shown here is derived from an EMBL/GenBank/DDBJ whole genome shotgun (WGS) entry which is preliminary data.</text>
</comment>
<reference evidence="3" key="1">
    <citation type="journal article" date="2019" name="Int. J. Syst. Evol. Microbiol.">
        <title>The Global Catalogue of Microorganisms (GCM) 10K type strain sequencing project: providing services to taxonomists for standard genome sequencing and annotation.</title>
        <authorList>
            <consortium name="The Broad Institute Genomics Platform"/>
            <consortium name="The Broad Institute Genome Sequencing Center for Infectious Disease"/>
            <person name="Wu L."/>
            <person name="Ma J."/>
        </authorList>
    </citation>
    <scope>NUCLEOTIDE SEQUENCE [LARGE SCALE GENOMIC DNA]</scope>
    <source>
        <strain evidence="3">CGMCC 1.12922</strain>
    </source>
</reference>
<dbReference type="Gene3D" id="3.40.50.1010">
    <property type="entry name" value="5'-nuclease"/>
    <property type="match status" value="1"/>
</dbReference>
<dbReference type="RefSeq" id="WP_188526789.1">
    <property type="nucleotide sequence ID" value="NZ_BMGI01000002.1"/>
</dbReference>
<protein>
    <recommendedName>
        <fullName evidence="1">PIN domain-containing protein</fullName>
    </recommendedName>
</protein>
<sequence length="136" mass="14981">MIALDTNVLVRFLTRDDPDQGRLATDLIGGLTEQEPGFVARDVLVELVWVLERSYRYERAAIARVLEGLLSASELDIEEGDNVGAILQLYEAKGFGFSDLMIRQAARRAGADGLKTFDKKAARLDGVEWIGSGQPQ</sequence>
<organism evidence="2 3">
    <name type="scientific">Sinisalibacter lacisalsi</name>
    <dbReference type="NCBI Taxonomy" id="1526570"/>
    <lineage>
        <taxon>Bacteria</taxon>
        <taxon>Pseudomonadati</taxon>
        <taxon>Pseudomonadota</taxon>
        <taxon>Alphaproteobacteria</taxon>
        <taxon>Rhodobacterales</taxon>
        <taxon>Roseobacteraceae</taxon>
        <taxon>Sinisalibacter</taxon>
    </lineage>
</organism>
<evidence type="ECO:0000313" key="2">
    <source>
        <dbReference type="EMBL" id="GGD29945.1"/>
    </source>
</evidence>
<keyword evidence="3" id="KW-1185">Reference proteome</keyword>
<dbReference type="PANTHER" id="PTHR39664:SF2">
    <property type="entry name" value="NUCLEIC ACID-BINDING PROTEIN, CONTAINING PIN DOMAIN-RELATED"/>
    <property type="match status" value="1"/>
</dbReference>
<evidence type="ECO:0000313" key="3">
    <source>
        <dbReference type="Proteomes" id="UP000617355"/>
    </source>
</evidence>
<feature type="domain" description="PIN" evidence="1">
    <location>
        <begin position="2"/>
        <end position="126"/>
    </location>
</feature>
<dbReference type="InterPro" id="IPR002716">
    <property type="entry name" value="PIN_dom"/>
</dbReference>
<dbReference type="PANTHER" id="PTHR39664">
    <property type="match status" value="1"/>
</dbReference>